<feature type="transmembrane region" description="Helical" evidence="1">
    <location>
        <begin position="81"/>
        <end position="101"/>
    </location>
</feature>
<keyword evidence="1" id="KW-0472">Membrane</keyword>
<evidence type="ECO:0000313" key="2">
    <source>
        <dbReference type="EMBL" id="RIA86504.1"/>
    </source>
</evidence>
<evidence type="ECO:0000313" key="3">
    <source>
        <dbReference type="Proteomes" id="UP000265703"/>
    </source>
</evidence>
<dbReference type="EMBL" id="QKYT01000359">
    <property type="protein sequence ID" value="RIA86504.1"/>
    <property type="molecule type" value="Genomic_DNA"/>
</dbReference>
<dbReference type="Proteomes" id="UP000265703">
    <property type="component" value="Unassembled WGS sequence"/>
</dbReference>
<comment type="caution">
    <text evidence="2">The sequence shown here is derived from an EMBL/GenBank/DDBJ whole genome shotgun (WGS) entry which is preliminary data.</text>
</comment>
<protein>
    <submittedName>
        <fullName evidence="2">Uncharacterized protein</fullName>
    </submittedName>
</protein>
<organism evidence="2 3">
    <name type="scientific">Glomus cerebriforme</name>
    <dbReference type="NCBI Taxonomy" id="658196"/>
    <lineage>
        <taxon>Eukaryota</taxon>
        <taxon>Fungi</taxon>
        <taxon>Fungi incertae sedis</taxon>
        <taxon>Mucoromycota</taxon>
        <taxon>Glomeromycotina</taxon>
        <taxon>Glomeromycetes</taxon>
        <taxon>Glomerales</taxon>
        <taxon>Glomeraceae</taxon>
        <taxon>Glomus</taxon>
    </lineage>
</organism>
<accession>A0A397SUU3</accession>
<sequence length="132" mass="14981">MDYLTRYSKNESETKDSKSDNKDIYKLNVSDPLNYKWSLLASFDSTDTSTTPTPTNSSAPIQTDVSVGAGFFNNFGLKARWIVAILIILVALVCISIFVTYRVRRYRNKNKILNTTNQQKLSSSDELEKNLI</sequence>
<name>A0A397SUU3_9GLOM</name>
<gene>
    <name evidence="2" type="ORF">C1645_829150</name>
</gene>
<keyword evidence="1" id="KW-0812">Transmembrane</keyword>
<evidence type="ECO:0000256" key="1">
    <source>
        <dbReference type="SAM" id="Phobius"/>
    </source>
</evidence>
<keyword evidence="1" id="KW-1133">Transmembrane helix</keyword>
<keyword evidence="3" id="KW-1185">Reference proteome</keyword>
<reference evidence="2 3" key="1">
    <citation type="submission" date="2018-06" db="EMBL/GenBank/DDBJ databases">
        <title>Comparative genomics reveals the genomic features of Rhizophagus irregularis, R. cerebriforme, R. diaphanum and Gigaspora rosea, and their symbiotic lifestyle signature.</title>
        <authorList>
            <person name="Morin E."/>
            <person name="San Clemente H."/>
            <person name="Chen E.C.H."/>
            <person name="De La Providencia I."/>
            <person name="Hainaut M."/>
            <person name="Kuo A."/>
            <person name="Kohler A."/>
            <person name="Murat C."/>
            <person name="Tang N."/>
            <person name="Roy S."/>
            <person name="Loubradou J."/>
            <person name="Henrissat B."/>
            <person name="Grigoriev I.V."/>
            <person name="Corradi N."/>
            <person name="Roux C."/>
            <person name="Martin F.M."/>
        </authorList>
    </citation>
    <scope>NUCLEOTIDE SEQUENCE [LARGE SCALE GENOMIC DNA]</scope>
    <source>
        <strain evidence="2 3">DAOM 227022</strain>
    </source>
</reference>
<proteinExistence type="predicted"/>
<dbReference type="AlphaFoldDB" id="A0A397SUU3"/>